<evidence type="ECO:0000313" key="2">
    <source>
        <dbReference type="EMBL" id="GMJ01911.1"/>
    </source>
</evidence>
<keyword evidence="3" id="KW-1185">Reference proteome</keyword>
<dbReference type="OrthoDB" id="850801at2759"/>
<gene>
    <name evidence="2" type="ORF">HRI_003860300</name>
</gene>
<dbReference type="Proteomes" id="UP001165190">
    <property type="component" value="Unassembled WGS sequence"/>
</dbReference>
<feature type="domain" description="Reverse transcriptase" evidence="1">
    <location>
        <begin position="1"/>
        <end position="278"/>
    </location>
</feature>
<dbReference type="SUPFAM" id="SSF56672">
    <property type="entry name" value="DNA/RNA polymerases"/>
    <property type="match status" value="1"/>
</dbReference>
<sequence>MFENKEVDAEMNQTYIVLILKVRTPTQISDYRPISLVGCIYKLFAKVLSRRMKSVMNDVIGEAQFAFCAGKQILDCFLISNEIIANTRSRGLKGVVFKADFEKAYDSVSWDFLFFLMNKMGFGEQWYRWIRWCVCSAQIAILVNGSLSRYFAISRGLRQGCPLSPLLFNIVAEGLSAFLRNAATKGYIRGLKVGSSEMEISHLQYADDLILFSEASEMPVKNMVRLLRGFELVSGLRLNLCKSKILGINIDEGVVNSWARWLHCQSESFPTMYLGLPLGQLKNSAVIWNPVLEKVGSKLSGWKSKLLSFGGRLTLIKSVLSTIPVYYMSIFPMPVSISKKLTSMITKFLWGSSDNRPIYWVSWENLCLPKEECGIGLMEFKSRSEALRCKWLWRFGTESGNLWRRTLATMYGYDNGALLPNNLPSKSMSWVWKNVAKFSIGSNSTFQNNIRFCVGDGSLIQFWSDDWLGLGALKIRFPRMYALASKKDGPITDFGSEVNGRWEWKVELRRRLFDWELDQ</sequence>
<dbReference type="InterPro" id="IPR000477">
    <property type="entry name" value="RT_dom"/>
</dbReference>
<protein>
    <recommendedName>
        <fullName evidence="1">Reverse transcriptase domain-containing protein</fullName>
    </recommendedName>
</protein>
<evidence type="ECO:0000313" key="3">
    <source>
        <dbReference type="Proteomes" id="UP001165190"/>
    </source>
</evidence>
<accession>A0A9W7IT81</accession>
<proteinExistence type="predicted"/>
<dbReference type="PROSITE" id="PS50878">
    <property type="entry name" value="RT_POL"/>
    <property type="match status" value="1"/>
</dbReference>
<dbReference type="PANTHER" id="PTHR33116:SF75">
    <property type="entry name" value="RIBONUCLEASE H PROTEIN"/>
    <property type="match status" value="1"/>
</dbReference>
<dbReference type="EMBL" id="BSYR01000035">
    <property type="protein sequence ID" value="GMJ01911.1"/>
    <property type="molecule type" value="Genomic_DNA"/>
</dbReference>
<name>A0A9W7IT81_HIBTR</name>
<organism evidence="2 3">
    <name type="scientific">Hibiscus trionum</name>
    <name type="common">Flower of an hour</name>
    <dbReference type="NCBI Taxonomy" id="183268"/>
    <lineage>
        <taxon>Eukaryota</taxon>
        <taxon>Viridiplantae</taxon>
        <taxon>Streptophyta</taxon>
        <taxon>Embryophyta</taxon>
        <taxon>Tracheophyta</taxon>
        <taxon>Spermatophyta</taxon>
        <taxon>Magnoliopsida</taxon>
        <taxon>eudicotyledons</taxon>
        <taxon>Gunneridae</taxon>
        <taxon>Pentapetalae</taxon>
        <taxon>rosids</taxon>
        <taxon>malvids</taxon>
        <taxon>Malvales</taxon>
        <taxon>Malvaceae</taxon>
        <taxon>Malvoideae</taxon>
        <taxon>Hibiscus</taxon>
    </lineage>
</organism>
<dbReference type="CDD" id="cd01650">
    <property type="entry name" value="RT_nLTR_like"/>
    <property type="match status" value="1"/>
</dbReference>
<evidence type="ECO:0000259" key="1">
    <source>
        <dbReference type="PROSITE" id="PS50878"/>
    </source>
</evidence>
<dbReference type="Pfam" id="PF00078">
    <property type="entry name" value="RVT_1"/>
    <property type="match status" value="1"/>
</dbReference>
<dbReference type="AlphaFoldDB" id="A0A9W7IT81"/>
<comment type="caution">
    <text evidence="2">The sequence shown here is derived from an EMBL/GenBank/DDBJ whole genome shotgun (WGS) entry which is preliminary data.</text>
</comment>
<dbReference type="InterPro" id="IPR043502">
    <property type="entry name" value="DNA/RNA_pol_sf"/>
</dbReference>
<reference evidence="2" key="1">
    <citation type="submission" date="2023-05" db="EMBL/GenBank/DDBJ databases">
        <title>Genome and transcriptome analyses reveal genes involved in the formation of fine ridges on petal epidermal cells in Hibiscus trionum.</title>
        <authorList>
            <person name="Koshimizu S."/>
            <person name="Masuda S."/>
            <person name="Ishii T."/>
            <person name="Shirasu K."/>
            <person name="Hoshino A."/>
            <person name="Arita M."/>
        </authorList>
    </citation>
    <scope>NUCLEOTIDE SEQUENCE</scope>
    <source>
        <strain evidence="2">Hamamatsu line</strain>
    </source>
</reference>
<dbReference type="PANTHER" id="PTHR33116">
    <property type="entry name" value="REVERSE TRANSCRIPTASE ZINC-BINDING DOMAIN-CONTAINING PROTEIN-RELATED-RELATED"/>
    <property type="match status" value="1"/>
</dbReference>